<sequence length="484" mass="55766">MTLKGLSSNRDLFRTWYYWKKQAIFIFIIIVGLVITFSYTVTPIYKSESKILLLPKTSEGVIISSGTDEKRIAPLSLEDLNTEIELLTSDAVFNGTVDLLLKDGLRLEQSPRIKWIKPIKEAINTFLVGIKFKEKISDFDAFVSNLRRSVNVEPVAKSNIIIISLLSENPKNAALTLETMLDIYIKHHNDVFSKEEGVNFFRVQAEKYRKMLEDAEKNLKEFQVKNNIVDLEEQNKAYIELLTEVRPEIRHLEISFDEANSRIEQLRKSLNNSDKEILITKEMRTIPSIVELEKGVVPLLIERSEILKNYTKASREYLDIQNQIRELKNDMINEINKAIKTDELELESLRIRKSSLQAKIEQLQREANDLSQKESVLRNLEREVKIYNDNFLLYASKAEDANIYSERKKHHLANVTIADEATLPVEPISPKRPLMAVSSIILGLFAALGTPFFLEHFDHTIKTTTQAENNLSIPVICAFKNYYN</sequence>
<dbReference type="Pfam" id="PF13807">
    <property type="entry name" value="GNVR"/>
    <property type="match status" value="1"/>
</dbReference>
<dbReference type="GO" id="GO:0005886">
    <property type="term" value="C:plasma membrane"/>
    <property type="evidence" value="ECO:0007669"/>
    <property type="project" value="TreeGrafter"/>
</dbReference>
<evidence type="ECO:0000256" key="1">
    <source>
        <dbReference type="SAM" id="Coils"/>
    </source>
</evidence>
<keyword evidence="2" id="KW-0472">Membrane</keyword>
<evidence type="ECO:0000259" key="3">
    <source>
        <dbReference type="Pfam" id="PF13807"/>
    </source>
</evidence>
<keyword evidence="2" id="KW-1133">Transmembrane helix</keyword>
<keyword evidence="1" id="KW-0175">Coiled coil</keyword>
<evidence type="ECO:0000313" key="5">
    <source>
        <dbReference type="Proteomes" id="UP000427906"/>
    </source>
</evidence>
<dbReference type="EMBL" id="AP021874">
    <property type="protein sequence ID" value="BBO68085.1"/>
    <property type="molecule type" value="Genomic_DNA"/>
</dbReference>
<reference evidence="4 5" key="1">
    <citation type="submission" date="2019-11" db="EMBL/GenBank/DDBJ databases">
        <title>Comparative genomics of hydrocarbon-degrading Desulfosarcina strains.</title>
        <authorList>
            <person name="Watanabe M."/>
            <person name="Kojima H."/>
            <person name="Fukui M."/>
        </authorList>
    </citation>
    <scope>NUCLEOTIDE SEQUENCE [LARGE SCALE GENOMIC DNA]</scope>
    <source>
        <strain evidence="4 5">PL12</strain>
    </source>
</reference>
<feature type="transmembrane region" description="Helical" evidence="2">
    <location>
        <begin position="23"/>
        <end position="45"/>
    </location>
</feature>
<dbReference type="GO" id="GO:0004713">
    <property type="term" value="F:protein tyrosine kinase activity"/>
    <property type="evidence" value="ECO:0007669"/>
    <property type="project" value="TreeGrafter"/>
</dbReference>
<dbReference type="RefSeq" id="WP_155316282.1">
    <property type="nucleotide sequence ID" value="NZ_AP021874.1"/>
</dbReference>
<dbReference type="PANTHER" id="PTHR32309:SF13">
    <property type="entry name" value="FERRIC ENTEROBACTIN TRANSPORT PROTEIN FEPE"/>
    <property type="match status" value="1"/>
</dbReference>
<dbReference type="KEGG" id="dalk:DSCA_20150"/>
<dbReference type="OrthoDB" id="9812433at2"/>
<keyword evidence="2" id="KW-0812">Transmembrane</keyword>
<dbReference type="Proteomes" id="UP000427906">
    <property type="component" value="Chromosome"/>
</dbReference>
<protein>
    <recommendedName>
        <fullName evidence="3">Tyrosine-protein kinase G-rich domain-containing protein</fullName>
    </recommendedName>
</protein>
<evidence type="ECO:0000256" key="2">
    <source>
        <dbReference type="SAM" id="Phobius"/>
    </source>
</evidence>
<evidence type="ECO:0000313" key="4">
    <source>
        <dbReference type="EMBL" id="BBO68085.1"/>
    </source>
</evidence>
<feature type="domain" description="Tyrosine-protein kinase G-rich" evidence="3">
    <location>
        <begin position="374"/>
        <end position="452"/>
    </location>
</feature>
<accession>A0A5K7YI75</accession>
<feature type="coiled-coil region" evidence="1">
    <location>
        <begin position="310"/>
        <end position="390"/>
    </location>
</feature>
<dbReference type="AlphaFoldDB" id="A0A5K7YI75"/>
<dbReference type="InterPro" id="IPR032807">
    <property type="entry name" value="GNVR"/>
</dbReference>
<organism evidence="4 5">
    <name type="scientific">Desulfosarcina alkanivorans</name>
    <dbReference type="NCBI Taxonomy" id="571177"/>
    <lineage>
        <taxon>Bacteria</taxon>
        <taxon>Pseudomonadati</taxon>
        <taxon>Thermodesulfobacteriota</taxon>
        <taxon>Desulfobacteria</taxon>
        <taxon>Desulfobacterales</taxon>
        <taxon>Desulfosarcinaceae</taxon>
        <taxon>Desulfosarcina</taxon>
    </lineage>
</organism>
<name>A0A5K7YI75_9BACT</name>
<dbReference type="InterPro" id="IPR050445">
    <property type="entry name" value="Bact_polysacc_biosynth/exp"/>
</dbReference>
<keyword evidence="5" id="KW-1185">Reference proteome</keyword>
<proteinExistence type="predicted"/>
<gene>
    <name evidence="4" type="ORF">DSCA_20150</name>
</gene>
<feature type="transmembrane region" description="Helical" evidence="2">
    <location>
        <begin position="434"/>
        <end position="454"/>
    </location>
</feature>
<feature type="coiled-coil region" evidence="1">
    <location>
        <begin position="198"/>
        <end position="276"/>
    </location>
</feature>
<dbReference type="PANTHER" id="PTHR32309">
    <property type="entry name" value="TYROSINE-PROTEIN KINASE"/>
    <property type="match status" value="1"/>
</dbReference>